<dbReference type="AlphaFoldDB" id="A0A0F0LS38"/>
<evidence type="ECO:0000256" key="4">
    <source>
        <dbReference type="PROSITE-ProRule" id="PRU00335"/>
    </source>
</evidence>
<feature type="DNA-binding region" description="H-T-H motif" evidence="4">
    <location>
        <begin position="39"/>
        <end position="58"/>
    </location>
</feature>
<sequence length="211" mass="23486">MTPTDAPPDRRERNRRRVREALRTAALELFSEKGFAETTVTDITERADVSRRTFFRYFESKEDVIGNDLRDLLPRVLRELESRPRDEHPLASIHASVLSVVPEKGPPALVFRIGRRAELLPFGRRLLPVLMQWEQGIAATLLVRWGATPAAASEELRLRATVTACAATSALRCAALYTRMTPTGQFTVDPDIVSVVTRALDIIAEGCPPPG</sequence>
<dbReference type="InterPro" id="IPR050109">
    <property type="entry name" value="HTH-type_TetR-like_transc_reg"/>
</dbReference>
<dbReference type="PROSITE" id="PS01081">
    <property type="entry name" value="HTH_TETR_1"/>
    <property type="match status" value="1"/>
</dbReference>
<dbReference type="PRINTS" id="PR00455">
    <property type="entry name" value="HTHTETR"/>
</dbReference>
<keyword evidence="8" id="KW-1185">Reference proteome</keyword>
<dbReference type="Gene3D" id="1.10.357.10">
    <property type="entry name" value="Tetracycline Repressor, domain 2"/>
    <property type="match status" value="1"/>
</dbReference>
<accession>A0A0F0LS38</accession>
<dbReference type="EMBL" id="DMNG01000201">
    <property type="protein sequence ID" value="HAN25231.1"/>
    <property type="molecule type" value="Genomic_DNA"/>
</dbReference>
<dbReference type="OrthoDB" id="956698at2"/>
<dbReference type="Proteomes" id="UP000257479">
    <property type="component" value="Unassembled WGS sequence"/>
</dbReference>
<dbReference type="GO" id="GO:0000976">
    <property type="term" value="F:transcription cis-regulatory region binding"/>
    <property type="evidence" value="ECO:0007669"/>
    <property type="project" value="TreeGrafter"/>
</dbReference>
<dbReference type="InterPro" id="IPR001647">
    <property type="entry name" value="HTH_TetR"/>
</dbReference>
<dbReference type="STRING" id="400772.RR49_02099"/>
<reference evidence="6 9" key="2">
    <citation type="journal article" date="2018" name="Nat. Biotechnol.">
        <title>A standardized bacterial taxonomy based on genome phylogeny substantially revises the tree of life.</title>
        <authorList>
            <person name="Parks D.H."/>
            <person name="Chuvochina M."/>
            <person name="Waite D.W."/>
            <person name="Rinke C."/>
            <person name="Skarshewski A."/>
            <person name="Chaumeil P.A."/>
            <person name="Hugenholtz P."/>
        </authorList>
    </citation>
    <scope>NUCLEOTIDE SEQUENCE [LARGE SCALE GENOMIC DNA]</scope>
    <source>
        <strain evidence="6">UBA9152</strain>
    </source>
</reference>
<evidence type="ECO:0000256" key="1">
    <source>
        <dbReference type="ARBA" id="ARBA00023015"/>
    </source>
</evidence>
<evidence type="ECO:0000313" key="9">
    <source>
        <dbReference type="Proteomes" id="UP000257479"/>
    </source>
</evidence>
<dbReference type="InterPro" id="IPR023772">
    <property type="entry name" value="DNA-bd_HTH_TetR-type_CS"/>
</dbReference>
<keyword evidence="1" id="KW-0805">Transcription regulation</keyword>
<dbReference type="RefSeq" id="WP_048808983.1">
    <property type="nucleotide sequence ID" value="NZ_DAIQHQ010000003.1"/>
</dbReference>
<dbReference type="PROSITE" id="PS50977">
    <property type="entry name" value="HTH_TETR_2"/>
    <property type="match status" value="1"/>
</dbReference>
<dbReference type="InterPro" id="IPR009057">
    <property type="entry name" value="Homeodomain-like_sf"/>
</dbReference>
<evidence type="ECO:0000313" key="6">
    <source>
        <dbReference type="EMBL" id="HAN25231.1"/>
    </source>
</evidence>
<protein>
    <submittedName>
        <fullName evidence="7">HTH-type transcriptional regulator BetI</fullName>
    </submittedName>
    <submittedName>
        <fullName evidence="6">TetR family transcriptional regulator</fullName>
    </submittedName>
</protein>
<keyword evidence="2 4" id="KW-0238">DNA-binding</keyword>
<evidence type="ECO:0000313" key="7">
    <source>
        <dbReference type="EMBL" id="KJL36052.1"/>
    </source>
</evidence>
<feature type="domain" description="HTH tetR-type" evidence="5">
    <location>
        <begin position="16"/>
        <end position="76"/>
    </location>
</feature>
<keyword evidence="3" id="KW-0804">Transcription</keyword>
<evidence type="ECO:0000256" key="3">
    <source>
        <dbReference type="ARBA" id="ARBA00023163"/>
    </source>
</evidence>
<dbReference type="PANTHER" id="PTHR30055">
    <property type="entry name" value="HTH-TYPE TRANSCRIPTIONAL REGULATOR RUTR"/>
    <property type="match status" value="1"/>
</dbReference>
<organism evidence="7 8">
    <name type="scientific">Microbacterium ginsengisoli</name>
    <dbReference type="NCBI Taxonomy" id="400772"/>
    <lineage>
        <taxon>Bacteria</taxon>
        <taxon>Bacillati</taxon>
        <taxon>Actinomycetota</taxon>
        <taxon>Actinomycetes</taxon>
        <taxon>Micrococcales</taxon>
        <taxon>Microbacteriaceae</taxon>
        <taxon>Microbacterium</taxon>
    </lineage>
</organism>
<dbReference type="SUPFAM" id="SSF46689">
    <property type="entry name" value="Homeodomain-like"/>
    <property type="match status" value="1"/>
</dbReference>
<name>A0A0F0LS38_9MICO</name>
<comment type="caution">
    <text evidence="7">The sequence shown here is derived from an EMBL/GenBank/DDBJ whole genome shotgun (WGS) entry which is preliminary data.</text>
</comment>
<reference evidence="7 8" key="1">
    <citation type="submission" date="2015-02" db="EMBL/GenBank/DDBJ databases">
        <title>Draft genome sequences of ten Microbacterium spp. with emphasis on heavy metal contaminated environments.</title>
        <authorList>
            <person name="Corretto E."/>
        </authorList>
    </citation>
    <scope>NUCLEOTIDE SEQUENCE [LARGE SCALE GENOMIC DNA]</scope>
    <source>
        <strain evidence="7 8">DSM 18659</strain>
    </source>
</reference>
<gene>
    <name evidence="7" type="primary">betI_4</name>
    <name evidence="6" type="ORF">DCP95_11785</name>
    <name evidence="7" type="ORF">RR49_02099</name>
</gene>
<proteinExistence type="predicted"/>
<evidence type="ECO:0000313" key="8">
    <source>
        <dbReference type="Proteomes" id="UP000033451"/>
    </source>
</evidence>
<dbReference type="GO" id="GO:0003700">
    <property type="term" value="F:DNA-binding transcription factor activity"/>
    <property type="evidence" value="ECO:0007669"/>
    <property type="project" value="TreeGrafter"/>
</dbReference>
<dbReference type="PANTHER" id="PTHR30055:SF238">
    <property type="entry name" value="MYCOFACTOCIN BIOSYNTHESIS TRANSCRIPTIONAL REGULATOR MFTR-RELATED"/>
    <property type="match status" value="1"/>
</dbReference>
<evidence type="ECO:0000259" key="5">
    <source>
        <dbReference type="PROSITE" id="PS50977"/>
    </source>
</evidence>
<dbReference type="Proteomes" id="UP000033451">
    <property type="component" value="Unassembled WGS sequence"/>
</dbReference>
<evidence type="ECO:0000256" key="2">
    <source>
        <dbReference type="ARBA" id="ARBA00023125"/>
    </source>
</evidence>
<dbReference type="EMBL" id="JYIY01000076">
    <property type="protein sequence ID" value="KJL36052.1"/>
    <property type="molecule type" value="Genomic_DNA"/>
</dbReference>
<dbReference type="Pfam" id="PF00440">
    <property type="entry name" value="TetR_N"/>
    <property type="match status" value="1"/>
</dbReference>
<dbReference type="PATRIC" id="fig|400772.4.peg.2113"/>